<dbReference type="HOGENOM" id="CLU_3410528_0_0_6"/>
<protein>
    <submittedName>
        <fullName evidence="1">Uncharacterized protein</fullName>
    </submittedName>
</protein>
<name>A0A077NC15_XENBV</name>
<dbReference type="Proteomes" id="UP000028511">
    <property type="component" value="Unassembled WGS sequence"/>
</dbReference>
<gene>
    <name evidence="1" type="ORF">XBP1_1550006</name>
</gene>
<evidence type="ECO:0000313" key="1">
    <source>
        <dbReference type="EMBL" id="CDG95762.1"/>
    </source>
</evidence>
<reference evidence="1" key="1">
    <citation type="submission" date="2013-07" db="EMBL/GenBank/DDBJ databases">
        <title>Sub-species coevolution in mutualistic symbiosis.</title>
        <authorList>
            <person name="Murfin K."/>
            <person name="Klassen J."/>
            <person name="Lee M."/>
            <person name="Forst S."/>
            <person name="Stock P."/>
            <person name="Goodrich-Blair H."/>
        </authorList>
    </citation>
    <scope>NUCLEOTIDE SEQUENCE [LARGE SCALE GENOMIC DNA]</scope>
    <source>
        <strain evidence="1">Puntauvense</strain>
    </source>
</reference>
<accession>A0A077NC15</accession>
<dbReference type="AlphaFoldDB" id="A0A077NC15"/>
<sequence length="29" mass="3200">MNNFQSMVVCALALPVIPTWEARLLLGVL</sequence>
<proteinExistence type="predicted"/>
<dbReference type="EMBL" id="CBSW010000063">
    <property type="protein sequence ID" value="CDG95762.1"/>
    <property type="molecule type" value="Genomic_DNA"/>
</dbReference>
<organism evidence="1">
    <name type="scientific">Xenorhabdus bovienii str. puntauvense</name>
    <dbReference type="NCBI Taxonomy" id="1398201"/>
    <lineage>
        <taxon>Bacteria</taxon>
        <taxon>Pseudomonadati</taxon>
        <taxon>Pseudomonadota</taxon>
        <taxon>Gammaproteobacteria</taxon>
        <taxon>Enterobacterales</taxon>
        <taxon>Morganellaceae</taxon>
        <taxon>Xenorhabdus</taxon>
    </lineage>
</organism>
<comment type="caution">
    <text evidence="1">The sequence shown here is derived from an EMBL/GenBank/DDBJ whole genome shotgun (WGS) entry which is preliminary data.</text>
</comment>